<evidence type="ECO:0000259" key="1">
    <source>
        <dbReference type="Pfam" id="PF00557"/>
    </source>
</evidence>
<dbReference type="PANTHER" id="PTHR46112:SF2">
    <property type="entry name" value="XAA-PRO AMINOPEPTIDASE P-RELATED"/>
    <property type="match status" value="1"/>
</dbReference>
<keyword evidence="3" id="KW-0031">Aminopeptidase</keyword>
<dbReference type="InterPro" id="IPR036005">
    <property type="entry name" value="Creatinase/aminopeptidase-like"/>
</dbReference>
<proteinExistence type="predicted"/>
<organism evidence="3 4">
    <name type="scientific">Azorhizobium caulinodans (strain ATCC 43989 / DSM 5975 / JCM 20966 / LMG 6465 / NBRC 14845 / NCIMB 13405 / ORS 571)</name>
    <dbReference type="NCBI Taxonomy" id="438753"/>
    <lineage>
        <taxon>Bacteria</taxon>
        <taxon>Pseudomonadati</taxon>
        <taxon>Pseudomonadota</taxon>
        <taxon>Alphaproteobacteria</taxon>
        <taxon>Hyphomicrobiales</taxon>
        <taxon>Xanthobacteraceae</taxon>
        <taxon>Azorhizobium</taxon>
    </lineage>
</organism>
<reference evidence="3 4" key="6">
    <citation type="journal article" date="2011" name="Appl. Environ. Microbiol.">
        <title>Involvement of the azorhizobial chromosome partition gene (parA) in the onset of bacteroid differentiation during Sesbania rostrata stem nodule development.</title>
        <authorList>
            <person name="Liu CT."/>
            <person name="Lee KB."/>
            <person name="Wang YS."/>
            <person name="Peng MH."/>
            <person name="Lee KT."/>
            <person name="Suzuki S."/>
            <person name="Suzuki T."/>
            <person name="Oyaizu H."/>
        </authorList>
    </citation>
    <scope>NUCLEOTIDE SEQUENCE [LARGE SCALE GENOMIC DNA]</scope>
    <source>
        <strain evidence="4">ATCC 43989 / DSM 5975 / JCM 20966 / LMG 6465 / NBRC 14845 / NCIMB 13405 / ORS 571</strain>
    </source>
</reference>
<gene>
    <name evidence="3" type="ordered locus">AZC_3776</name>
</gene>
<reference evidence="3 4" key="4">
    <citation type="journal article" date="2009" name="Appl. Environ. Microbiol.">
        <title>Comparative genome-wide transcriptional profiling of Azorhizobium caulinodans ORS571 grown under free-living and symbiotic conditions.</title>
        <authorList>
            <person name="Tsukada S."/>
            <person name="Aono T."/>
            <person name="Akiba N."/>
            <person name="Lee KB."/>
            <person name="Liu CT."/>
            <person name="Toyazaki H."/>
            <person name="Oyaizu H."/>
        </authorList>
    </citation>
    <scope>NUCLEOTIDE SEQUENCE [LARGE SCALE GENOMIC DNA]</scope>
    <source>
        <strain evidence="4">ATCC 43989 / DSM 5975 / JCM 20966 / LMG 6465 / NBRC 14845 / NCIMB 13405 / ORS 571</strain>
    </source>
</reference>
<dbReference type="eggNOG" id="COG0006">
    <property type="taxonomic scope" value="Bacteria"/>
</dbReference>
<sequence>MTAFGNPSRIERLRTRMAQAGIDLIVSFKPENSFYLTGFNPIIYSHPVIALLPREGEAQVLLHALRDDHARASSFVRDIRLYGAWSTKVTMGLHWQAALQSLVTEAGFANAVIGIEEDFLPVSRHRELQGLFPGASFKDVSGLIMSTRLVKDADEIENCRAAARIADVGMDAAVEAVRAGGSERDIALASMAAMNRFWADTFPDKEVCDFGSLEGGAQNGLWTWALAGERMFMNCDNPTQRRPAQGECVSIFIWTIINGIHAENERTVMVGEVPEANRRALTSILEIREELFPLLKPGTPISALFNGTKAGLEARGYGKYLPGRIGHGIGLGAHEHPSLDARTDIPLEPGMIFTLEPNLRMPGIGATQISDTVLITPDGCEFLTQSVGGLITA</sequence>
<keyword evidence="3" id="KW-0378">Hydrolase</keyword>
<dbReference type="SUPFAM" id="SSF55920">
    <property type="entry name" value="Creatinase/aminopeptidase"/>
    <property type="match status" value="1"/>
</dbReference>
<dbReference type="HOGENOM" id="CLU_017266_4_1_5"/>
<dbReference type="KEGG" id="azc:AZC_3776"/>
<dbReference type="InterPro" id="IPR029149">
    <property type="entry name" value="Creatin/AminoP/Spt16_N"/>
</dbReference>
<keyword evidence="4" id="KW-1185">Reference proteome</keyword>
<dbReference type="EMBL" id="AP009384">
    <property type="protein sequence ID" value="BAF89774.1"/>
    <property type="molecule type" value="Genomic_DNA"/>
</dbReference>
<reference evidence="3 4" key="3">
    <citation type="journal article" date="2008" name="BMC Genomics">
        <title>The genome of the versatile nitrogen fixer Azorhizobium caulinodans ORS571.</title>
        <authorList>
            <person name="Lee KB."/>
            <person name="Backer P.D."/>
            <person name="Aono T."/>
            <person name="Liu CT."/>
            <person name="Suzuki S."/>
            <person name="Suzuki T."/>
            <person name="Kaneko T."/>
            <person name="Yamada M."/>
            <person name="Tabata S."/>
            <person name="Kupfer D.M."/>
            <person name="Najar F.Z."/>
            <person name="Wiley G.B."/>
            <person name="Roe B."/>
            <person name="Binnewies T.T."/>
            <person name="Ussery D.W."/>
            <person name="D'Haeze W."/>
            <person name="Herder J.D."/>
            <person name="Gevers D."/>
            <person name="Vereecke D."/>
            <person name="Holsters M."/>
            <person name="Oyaizu H."/>
        </authorList>
    </citation>
    <scope>NUCLEOTIDE SEQUENCE [LARGE SCALE GENOMIC DNA]</scope>
    <source>
        <strain evidence="4">ATCC 43989 / DSM 5975 / JCM 20966 / LMG 6465 / NBRC 14845 / NCIMB 13405 / ORS 571</strain>
    </source>
</reference>
<evidence type="ECO:0000313" key="3">
    <source>
        <dbReference type="EMBL" id="BAF89774.1"/>
    </source>
</evidence>
<dbReference type="PANTHER" id="PTHR46112">
    <property type="entry name" value="AMINOPEPTIDASE"/>
    <property type="match status" value="1"/>
</dbReference>
<dbReference type="InterPro" id="IPR000994">
    <property type="entry name" value="Pept_M24"/>
</dbReference>
<reference evidence="3 4" key="5">
    <citation type="journal article" date="2010" name="Appl. Environ. Microbiol.">
        <title>phrR-like gene praR of Azorhizobium caulinodans ORS571 is essential for symbiosis with Sesbania rostrata and is involved in expression of reb genes.</title>
        <authorList>
            <person name="Akiba N."/>
            <person name="Aono T."/>
            <person name="Toyazaki H."/>
            <person name="Sato S."/>
            <person name="Oyaizu H."/>
        </authorList>
    </citation>
    <scope>NUCLEOTIDE SEQUENCE [LARGE SCALE GENOMIC DNA]</scope>
    <source>
        <strain evidence="4">ATCC 43989 / DSM 5975 / JCM 20966 / LMG 6465 / NBRC 14845 / NCIMB 13405 / ORS 571</strain>
    </source>
</reference>
<dbReference type="SUPFAM" id="SSF53092">
    <property type="entry name" value="Creatinase/prolidase N-terminal domain"/>
    <property type="match status" value="1"/>
</dbReference>
<dbReference type="AlphaFoldDB" id="A8INQ2"/>
<reference evidence="3 4" key="1">
    <citation type="journal article" date="2007" name="Appl. Environ. Microbiol.">
        <title>Rhizobial factors required for stem nodule maturation and maintenance in Sesbania rostrata-Azorhizobium caulinodans ORS571 symbiosis.</title>
        <authorList>
            <person name="Suzuki S."/>
            <person name="Aono T."/>
            <person name="Lee KB."/>
            <person name="Suzuki T."/>
            <person name="Liu CT."/>
            <person name="Miwa H."/>
            <person name="Wakao S."/>
            <person name="Iki T."/>
            <person name="Oyaizu H."/>
        </authorList>
    </citation>
    <scope>NUCLEOTIDE SEQUENCE [LARGE SCALE GENOMIC DNA]</scope>
    <source>
        <strain evidence="4">ATCC 43989 / DSM 5975 / JCM 20966 / LMG 6465 / NBRC 14845 / NCIMB 13405 / ORS 571</strain>
    </source>
</reference>
<dbReference type="Gene3D" id="3.40.350.10">
    <property type="entry name" value="Creatinase/prolidase N-terminal domain"/>
    <property type="match status" value="1"/>
</dbReference>
<dbReference type="GO" id="GO:0004177">
    <property type="term" value="F:aminopeptidase activity"/>
    <property type="evidence" value="ECO:0007669"/>
    <property type="project" value="UniProtKB-KW"/>
</dbReference>
<evidence type="ECO:0000259" key="2">
    <source>
        <dbReference type="Pfam" id="PF01321"/>
    </source>
</evidence>
<dbReference type="RefSeq" id="WP_012172299.1">
    <property type="nucleotide sequence ID" value="NC_009937.1"/>
</dbReference>
<reference evidence="4" key="2">
    <citation type="submission" date="2007-04" db="EMBL/GenBank/DDBJ databases">
        <title>Complete genome sequence of the nitrogen-fixing bacterium Azorhizobium caulinodans ORS571.</title>
        <authorList>
            <person name="Lee K.B."/>
            <person name="Backer P.D."/>
            <person name="Aono T."/>
            <person name="Liu C.T."/>
            <person name="Suzuki S."/>
            <person name="Suzuki T."/>
            <person name="Kaneko T."/>
            <person name="Yamada M."/>
            <person name="Tabata S."/>
            <person name="Kupfer D.M."/>
            <person name="Najar F.Z."/>
            <person name="Wiley G.B."/>
            <person name="Roe B."/>
            <person name="Binnewies T."/>
            <person name="Ussery D."/>
            <person name="Vereecke D."/>
            <person name="Gevers D."/>
            <person name="Holsters M."/>
            <person name="Oyaizu H."/>
        </authorList>
    </citation>
    <scope>NUCLEOTIDE SEQUENCE [LARGE SCALE GENOMIC DNA]</scope>
    <source>
        <strain evidence="4">ATCC 43989 / DSM 5975 / JCM 20966 / LMG 6465 / NBRC 14845 / NCIMB 13405 / ORS 571</strain>
    </source>
</reference>
<dbReference type="Pfam" id="PF01321">
    <property type="entry name" value="Creatinase_N"/>
    <property type="match status" value="1"/>
</dbReference>
<name>A8INQ2_AZOC5</name>
<dbReference type="Pfam" id="PF00557">
    <property type="entry name" value="Peptidase_M24"/>
    <property type="match status" value="1"/>
</dbReference>
<dbReference type="CDD" id="cd01066">
    <property type="entry name" value="APP_MetAP"/>
    <property type="match status" value="1"/>
</dbReference>
<dbReference type="InterPro" id="IPR050659">
    <property type="entry name" value="Peptidase_M24B"/>
</dbReference>
<feature type="domain" description="Peptidase M24" evidence="1">
    <location>
        <begin position="158"/>
        <end position="376"/>
    </location>
</feature>
<dbReference type="STRING" id="438753.AZC_3776"/>
<dbReference type="InterPro" id="IPR000587">
    <property type="entry name" value="Creatinase_N"/>
</dbReference>
<feature type="domain" description="Creatinase N-terminal" evidence="2">
    <location>
        <begin position="9"/>
        <end position="150"/>
    </location>
</feature>
<protein>
    <submittedName>
        <fullName evidence="3">Putative Xaa-Pro aminopeptidase</fullName>
    </submittedName>
</protein>
<keyword evidence="3" id="KW-0645">Protease</keyword>
<dbReference type="Gene3D" id="3.90.230.10">
    <property type="entry name" value="Creatinase/methionine aminopeptidase superfamily"/>
    <property type="match status" value="1"/>
</dbReference>
<evidence type="ECO:0000313" key="4">
    <source>
        <dbReference type="Proteomes" id="UP000000270"/>
    </source>
</evidence>
<dbReference type="Proteomes" id="UP000000270">
    <property type="component" value="Chromosome"/>
</dbReference>
<accession>A8INQ2</accession>